<sequence length="499" mass="54985">MIFPCPLALCLIIFLSRLVVSFPANRSDRNRASLARPSDASDVTTNAIRSSMLLQKLSLSDRKPPIYIHQSQESMRLMTRDQATTVDAKTFIAGKIVFNFACKLPKYEDAALSESRKTICNLVETGLTRAAVRIQQILNLQTPITVSATFESNCLQESVDAQSLSDCKWNKVLGAAAPSGWHDLHSEGLLHDEFLYPTALARQYFPNNTSIQGVSDINVNLNSDSPWWFPTENNPHGEGSGNGGSYGPPLIRTRTFEFGIGLVDPTEPHVRDENLLPSDKVYDFEQTAIHEIMHGLGFVSAWGPHLDDVLLPSSPVLLSNETGSGKIVSLGKSYIFDRTLEHTGTRTLMSEYAAAMRAEAENISKLVNEQSSEILDDVHLLSAWRESFLKSPAGKLGQTLQNGVASTPMQLLFWYKSGYSIHLEEQFSYAILYTPRVYDGGSSLSHIDASVYGSTKDYLMRPFCTTGSGIDALTPHQRGIGVLGTVVVGMLRQMGYTTH</sequence>
<feature type="signal peptide" evidence="1">
    <location>
        <begin position="1"/>
        <end position="21"/>
    </location>
</feature>
<evidence type="ECO:0008006" key="4">
    <source>
        <dbReference type="Google" id="ProtNLM"/>
    </source>
</evidence>
<feature type="chain" id="PRO_5021429529" description="Peptidase metallopeptidase domain-containing protein" evidence="1">
    <location>
        <begin position="22"/>
        <end position="499"/>
    </location>
</feature>
<keyword evidence="3" id="KW-1185">Reference proteome</keyword>
<accession>A0A507EVD6</accession>
<proteinExistence type="predicted"/>
<name>A0A507EVD6_9FUNG</name>
<evidence type="ECO:0000256" key="1">
    <source>
        <dbReference type="SAM" id="SignalP"/>
    </source>
</evidence>
<evidence type="ECO:0000313" key="3">
    <source>
        <dbReference type="Proteomes" id="UP000320333"/>
    </source>
</evidence>
<gene>
    <name evidence="2" type="ORF">CcCBS67573_g07357</name>
</gene>
<comment type="caution">
    <text evidence="2">The sequence shown here is derived from an EMBL/GenBank/DDBJ whole genome shotgun (WGS) entry which is preliminary data.</text>
</comment>
<keyword evidence="1" id="KW-0732">Signal</keyword>
<dbReference type="OrthoDB" id="73465at2759"/>
<dbReference type="EMBL" id="QEAP01000376">
    <property type="protein sequence ID" value="TPX67842.1"/>
    <property type="molecule type" value="Genomic_DNA"/>
</dbReference>
<dbReference type="Proteomes" id="UP000320333">
    <property type="component" value="Unassembled WGS sequence"/>
</dbReference>
<reference evidence="2 3" key="1">
    <citation type="journal article" date="2019" name="Sci. Rep.">
        <title>Comparative genomics of chytrid fungi reveal insights into the obligate biotrophic and pathogenic lifestyle of Synchytrium endobioticum.</title>
        <authorList>
            <person name="van de Vossenberg B.T.L.H."/>
            <person name="Warris S."/>
            <person name="Nguyen H.D.T."/>
            <person name="van Gent-Pelzer M.P.E."/>
            <person name="Joly D.L."/>
            <person name="van de Geest H.C."/>
            <person name="Bonants P.J.M."/>
            <person name="Smith D.S."/>
            <person name="Levesque C.A."/>
            <person name="van der Lee T.A.J."/>
        </authorList>
    </citation>
    <scope>NUCLEOTIDE SEQUENCE [LARGE SCALE GENOMIC DNA]</scope>
    <source>
        <strain evidence="2 3">CBS 675.73</strain>
    </source>
</reference>
<organism evidence="2 3">
    <name type="scientific">Chytriomyces confervae</name>
    <dbReference type="NCBI Taxonomy" id="246404"/>
    <lineage>
        <taxon>Eukaryota</taxon>
        <taxon>Fungi</taxon>
        <taxon>Fungi incertae sedis</taxon>
        <taxon>Chytridiomycota</taxon>
        <taxon>Chytridiomycota incertae sedis</taxon>
        <taxon>Chytridiomycetes</taxon>
        <taxon>Chytridiales</taxon>
        <taxon>Chytriomycetaceae</taxon>
        <taxon>Chytriomyces</taxon>
    </lineage>
</organism>
<evidence type="ECO:0000313" key="2">
    <source>
        <dbReference type="EMBL" id="TPX67842.1"/>
    </source>
</evidence>
<protein>
    <recommendedName>
        <fullName evidence="4">Peptidase metallopeptidase domain-containing protein</fullName>
    </recommendedName>
</protein>
<dbReference type="AlphaFoldDB" id="A0A507EVD6"/>